<feature type="domain" description="Peptidase S54 rhomboid" evidence="8">
    <location>
        <begin position="38"/>
        <end position="180"/>
    </location>
</feature>
<dbReference type="InterPro" id="IPR035952">
    <property type="entry name" value="Rhomboid-like_sf"/>
</dbReference>
<organism evidence="9 10">
    <name type="scientific">Flagellimonas meridianipacifica</name>
    <dbReference type="NCBI Taxonomy" id="1080225"/>
    <lineage>
        <taxon>Bacteria</taxon>
        <taxon>Pseudomonadati</taxon>
        <taxon>Bacteroidota</taxon>
        <taxon>Flavobacteriia</taxon>
        <taxon>Flavobacteriales</taxon>
        <taxon>Flavobacteriaceae</taxon>
        <taxon>Flagellimonas</taxon>
    </lineage>
</organism>
<evidence type="ECO:0000256" key="2">
    <source>
        <dbReference type="ARBA" id="ARBA00009045"/>
    </source>
</evidence>
<dbReference type="PANTHER" id="PTHR43731:SF14">
    <property type="entry name" value="PRESENILIN-ASSOCIATED RHOMBOID-LIKE PROTEIN, MITOCHONDRIAL"/>
    <property type="match status" value="1"/>
</dbReference>
<dbReference type="Gene3D" id="1.20.1540.10">
    <property type="entry name" value="Rhomboid-like"/>
    <property type="match status" value="1"/>
</dbReference>
<dbReference type="Proteomes" id="UP000237640">
    <property type="component" value="Unassembled WGS sequence"/>
</dbReference>
<feature type="transmembrane region" description="Helical" evidence="7">
    <location>
        <begin position="161"/>
        <end position="180"/>
    </location>
</feature>
<evidence type="ECO:0000256" key="4">
    <source>
        <dbReference type="ARBA" id="ARBA00022801"/>
    </source>
</evidence>
<proteinExistence type="inferred from homology"/>
<sequence>MATIAIIAANVLVSLRGFSDTIFFERYKFSIGGVKAGQRERTITSGFLHVDISHLFFNMFTLYFFANTVIGWFGAFKFLIIYFASLLGGSLLALFFHKDEPFYSAVGASGAVTGVLYAAILLNPEMRLGIMFIPIPLPAYVLGIAYLVYSIYGMKSRLGNIGHSAHFGGAIAGYAVTLLFKPELFITETFIVVLLAVPIAILFVLEKTGKI</sequence>
<evidence type="ECO:0000256" key="6">
    <source>
        <dbReference type="ARBA" id="ARBA00023136"/>
    </source>
</evidence>
<keyword evidence="3 7" id="KW-0812">Transmembrane</keyword>
<protein>
    <submittedName>
        <fullName evidence="9">Rhomboid family protein</fullName>
    </submittedName>
</protein>
<reference evidence="9 10" key="1">
    <citation type="submission" date="2018-03" db="EMBL/GenBank/DDBJ databases">
        <title>Genomic Encyclopedia of Archaeal and Bacterial Type Strains, Phase II (KMG-II): from individual species to whole genera.</title>
        <authorList>
            <person name="Goeker M."/>
        </authorList>
    </citation>
    <scope>NUCLEOTIDE SEQUENCE [LARGE SCALE GENOMIC DNA]</scope>
    <source>
        <strain evidence="9 10">DSM 25027</strain>
    </source>
</reference>
<evidence type="ECO:0000259" key="8">
    <source>
        <dbReference type="Pfam" id="PF01694"/>
    </source>
</evidence>
<feature type="transmembrane region" description="Helical" evidence="7">
    <location>
        <begin position="72"/>
        <end position="95"/>
    </location>
</feature>
<feature type="transmembrane region" description="Helical" evidence="7">
    <location>
        <begin position="186"/>
        <end position="205"/>
    </location>
</feature>
<gene>
    <name evidence="9" type="ORF">CLV81_3168</name>
</gene>
<dbReference type="GO" id="GO:0016020">
    <property type="term" value="C:membrane"/>
    <property type="evidence" value="ECO:0007669"/>
    <property type="project" value="UniProtKB-SubCell"/>
</dbReference>
<keyword evidence="10" id="KW-1185">Reference proteome</keyword>
<dbReference type="EMBL" id="PVYX01000002">
    <property type="protein sequence ID" value="PRX54764.1"/>
    <property type="molecule type" value="Genomic_DNA"/>
</dbReference>
<dbReference type="InterPro" id="IPR022764">
    <property type="entry name" value="Peptidase_S54_rhomboid_dom"/>
</dbReference>
<keyword evidence="6 7" id="KW-0472">Membrane</keyword>
<evidence type="ECO:0000256" key="3">
    <source>
        <dbReference type="ARBA" id="ARBA00022692"/>
    </source>
</evidence>
<keyword evidence="5 7" id="KW-1133">Transmembrane helix</keyword>
<evidence type="ECO:0000256" key="5">
    <source>
        <dbReference type="ARBA" id="ARBA00022989"/>
    </source>
</evidence>
<dbReference type="SUPFAM" id="SSF144091">
    <property type="entry name" value="Rhomboid-like"/>
    <property type="match status" value="1"/>
</dbReference>
<keyword evidence="4" id="KW-0378">Hydrolase</keyword>
<comment type="similarity">
    <text evidence="2">Belongs to the peptidase S54 family.</text>
</comment>
<dbReference type="AlphaFoldDB" id="A0A2T0MB81"/>
<accession>A0A2T0MB81</accession>
<feature type="transmembrane region" description="Helical" evidence="7">
    <location>
        <begin position="102"/>
        <end position="122"/>
    </location>
</feature>
<dbReference type="PANTHER" id="PTHR43731">
    <property type="entry name" value="RHOMBOID PROTEASE"/>
    <property type="match status" value="1"/>
</dbReference>
<dbReference type="InterPro" id="IPR050925">
    <property type="entry name" value="Rhomboid_protease_S54"/>
</dbReference>
<evidence type="ECO:0000256" key="7">
    <source>
        <dbReference type="SAM" id="Phobius"/>
    </source>
</evidence>
<dbReference type="GO" id="GO:0004252">
    <property type="term" value="F:serine-type endopeptidase activity"/>
    <property type="evidence" value="ECO:0007669"/>
    <property type="project" value="InterPro"/>
</dbReference>
<evidence type="ECO:0000256" key="1">
    <source>
        <dbReference type="ARBA" id="ARBA00004141"/>
    </source>
</evidence>
<comment type="caution">
    <text evidence="9">The sequence shown here is derived from an EMBL/GenBank/DDBJ whole genome shotgun (WGS) entry which is preliminary data.</text>
</comment>
<evidence type="ECO:0000313" key="10">
    <source>
        <dbReference type="Proteomes" id="UP000237640"/>
    </source>
</evidence>
<dbReference type="Pfam" id="PF01694">
    <property type="entry name" value="Rhomboid"/>
    <property type="match status" value="1"/>
</dbReference>
<name>A0A2T0MB81_9FLAO</name>
<comment type="subcellular location">
    <subcellularLocation>
        <location evidence="1">Membrane</location>
        <topology evidence="1">Multi-pass membrane protein</topology>
    </subcellularLocation>
</comment>
<feature type="transmembrane region" description="Helical" evidence="7">
    <location>
        <begin position="128"/>
        <end position="149"/>
    </location>
</feature>
<feature type="transmembrane region" description="Helical" evidence="7">
    <location>
        <begin position="47"/>
        <end position="66"/>
    </location>
</feature>
<evidence type="ECO:0000313" key="9">
    <source>
        <dbReference type="EMBL" id="PRX54764.1"/>
    </source>
</evidence>